<organism evidence="2 3">
    <name type="scientific">Pelobium manganitolerans</name>
    <dbReference type="NCBI Taxonomy" id="1842495"/>
    <lineage>
        <taxon>Bacteria</taxon>
        <taxon>Pseudomonadati</taxon>
        <taxon>Bacteroidota</taxon>
        <taxon>Sphingobacteriia</taxon>
        <taxon>Sphingobacteriales</taxon>
        <taxon>Sphingobacteriaceae</taxon>
        <taxon>Pelobium</taxon>
    </lineage>
</organism>
<evidence type="ECO:0000256" key="1">
    <source>
        <dbReference type="SAM" id="Phobius"/>
    </source>
</evidence>
<reference evidence="2 3" key="1">
    <citation type="submission" date="2016-07" db="EMBL/GenBank/DDBJ databases">
        <title>Genome of Pelobium manganitolerans.</title>
        <authorList>
            <person name="Wu S."/>
            <person name="Wang G."/>
        </authorList>
    </citation>
    <scope>NUCLEOTIDE SEQUENCE [LARGE SCALE GENOMIC DNA]</scope>
    <source>
        <strain evidence="2 3">YS-25</strain>
    </source>
</reference>
<keyword evidence="3" id="KW-1185">Reference proteome</keyword>
<feature type="transmembrane region" description="Helical" evidence="1">
    <location>
        <begin position="21"/>
        <end position="44"/>
    </location>
</feature>
<accession>A0A419S3Z5</accession>
<protein>
    <submittedName>
        <fullName evidence="2">Uncharacterized protein</fullName>
    </submittedName>
</protein>
<dbReference type="OrthoDB" id="758579at2"/>
<keyword evidence="1" id="KW-1133">Transmembrane helix</keyword>
<feature type="transmembrane region" description="Helical" evidence="1">
    <location>
        <begin position="50"/>
        <end position="70"/>
    </location>
</feature>
<keyword evidence="1" id="KW-0472">Membrane</keyword>
<evidence type="ECO:0000313" key="3">
    <source>
        <dbReference type="Proteomes" id="UP000283433"/>
    </source>
</evidence>
<keyword evidence="1" id="KW-0812">Transmembrane</keyword>
<name>A0A419S3Z5_9SPHI</name>
<dbReference type="EMBL" id="MBTA01000026">
    <property type="protein sequence ID" value="RKD14384.1"/>
    <property type="molecule type" value="Genomic_DNA"/>
</dbReference>
<evidence type="ECO:0000313" key="2">
    <source>
        <dbReference type="EMBL" id="RKD14384.1"/>
    </source>
</evidence>
<gene>
    <name evidence="2" type="ORF">BCY91_07850</name>
</gene>
<comment type="caution">
    <text evidence="2">The sequence shown here is derived from an EMBL/GenBank/DDBJ whole genome shotgun (WGS) entry which is preliminary data.</text>
</comment>
<dbReference type="AlphaFoldDB" id="A0A419S3Z5"/>
<proteinExistence type="predicted"/>
<sequence length="156" mass="18206">MKTPQTIDLKHESWPPSRETSMLILILSLATLMLSLVLSMFNWLNANATLITAGAALLMTLVAIYLISIASPKHYIYLNHEEILFKRDKDSEEVCLKFDGLAYFETRFSEIVFSTKEAEKFVLPLNYISNEKKRWQIKEYLREHLTQRKQNAFAFK</sequence>
<dbReference type="RefSeq" id="WP_120182388.1">
    <property type="nucleotide sequence ID" value="NZ_MBTA01000026.1"/>
</dbReference>
<dbReference type="Proteomes" id="UP000283433">
    <property type="component" value="Unassembled WGS sequence"/>
</dbReference>